<dbReference type="SUPFAM" id="SSF46689">
    <property type="entry name" value="Homeodomain-like"/>
    <property type="match status" value="1"/>
</dbReference>
<dbReference type="SMART" id="SM00342">
    <property type="entry name" value="HTH_ARAC"/>
    <property type="match status" value="1"/>
</dbReference>
<keyword evidence="2" id="KW-0238">DNA-binding</keyword>
<keyword evidence="1" id="KW-0805">Transcription regulation</keyword>
<organism evidence="5 6">
    <name type="scientific">Solimonas fluminis</name>
    <dbReference type="NCBI Taxonomy" id="2086571"/>
    <lineage>
        <taxon>Bacteria</taxon>
        <taxon>Pseudomonadati</taxon>
        <taxon>Pseudomonadota</taxon>
        <taxon>Gammaproteobacteria</taxon>
        <taxon>Nevskiales</taxon>
        <taxon>Nevskiaceae</taxon>
        <taxon>Solimonas</taxon>
    </lineage>
</organism>
<dbReference type="GO" id="GO:0005829">
    <property type="term" value="C:cytosol"/>
    <property type="evidence" value="ECO:0007669"/>
    <property type="project" value="TreeGrafter"/>
</dbReference>
<dbReference type="InterPro" id="IPR009057">
    <property type="entry name" value="Homeodomain-like_sf"/>
</dbReference>
<reference evidence="5 6" key="1">
    <citation type="submission" date="2018-02" db="EMBL/GenBank/DDBJ databases">
        <title>Genome sequencing of Solimonas sp. HR-BB.</title>
        <authorList>
            <person name="Lee Y."/>
            <person name="Jeon C.O."/>
        </authorList>
    </citation>
    <scope>NUCLEOTIDE SEQUENCE [LARGE SCALE GENOMIC DNA]</scope>
    <source>
        <strain evidence="5 6">HR-BB</strain>
    </source>
</reference>
<evidence type="ECO:0000259" key="4">
    <source>
        <dbReference type="PROSITE" id="PS01124"/>
    </source>
</evidence>
<dbReference type="Proteomes" id="UP000238220">
    <property type="component" value="Unassembled WGS sequence"/>
</dbReference>
<dbReference type="OrthoDB" id="5582699at2"/>
<name>A0A2S5TKK2_9GAMM</name>
<dbReference type="PANTHER" id="PTHR47894">
    <property type="entry name" value="HTH-TYPE TRANSCRIPTIONAL REGULATOR GADX"/>
    <property type="match status" value="1"/>
</dbReference>
<evidence type="ECO:0000256" key="1">
    <source>
        <dbReference type="ARBA" id="ARBA00023015"/>
    </source>
</evidence>
<protein>
    <recommendedName>
        <fullName evidence="4">HTH araC/xylS-type domain-containing protein</fullName>
    </recommendedName>
</protein>
<dbReference type="EMBL" id="PSNW01000001">
    <property type="protein sequence ID" value="PPE75504.1"/>
    <property type="molecule type" value="Genomic_DNA"/>
</dbReference>
<dbReference type="AlphaFoldDB" id="A0A2S5TKK2"/>
<accession>A0A2S5TKK2</accession>
<dbReference type="GO" id="GO:0000976">
    <property type="term" value="F:transcription cis-regulatory region binding"/>
    <property type="evidence" value="ECO:0007669"/>
    <property type="project" value="TreeGrafter"/>
</dbReference>
<dbReference type="RefSeq" id="WP_104228470.1">
    <property type="nucleotide sequence ID" value="NZ_PSNW01000001.1"/>
</dbReference>
<proteinExistence type="predicted"/>
<feature type="domain" description="HTH araC/xylS-type" evidence="4">
    <location>
        <begin position="1"/>
        <end position="71"/>
    </location>
</feature>
<dbReference type="GO" id="GO:0003700">
    <property type="term" value="F:DNA-binding transcription factor activity"/>
    <property type="evidence" value="ECO:0007669"/>
    <property type="project" value="InterPro"/>
</dbReference>
<keyword evidence="3" id="KW-0804">Transcription</keyword>
<comment type="caution">
    <text evidence="5">The sequence shown here is derived from an EMBL/GenBank/DDBJ whole genome shotgun (WGS) entry which is preliminary data.</text>
</comment>
<dbReference type="PROSITE" id="PS01124">
    <property type="entry name" value="HTH_ARAC_FAMILY_2"/>
    <property type="match status" value="1"/>
</dbReference>
<dbReference type="Pfam" id="PF12833">
    <property type="entry name" value="HTH_18"/>
    <property type="match status" value="1"/>
</dbReference>
<sequence>MRTLKQHLAADGTSYRERVDEARRSEAWGLLERPQMSVQDIGEFLGYQDPASFTREFQRCGGTDARAVRDRSWEA</sequence>
<evidence type="ECO:0000313" key="5">
    <source>
        <dbReference type="EMBL" id="PPE75504.1"/>
    </source>
</evidence>
<dbReference type="InterPro" id="IPR018060">
    <property type="entry name" value="HTH_AraC"/>
</dbReference>
<evidence type="ECO:0000313" key="6">
    <source>
        <dbReference type="Proteomes" id="UP000238220"/>
    </source>
</evidence>
<gene>
    <name evidence="5" type="ORF">C3942_01020</name>
</gene>
<evidence type="ECO:0000256" key="2">
    <source>
        <dbReference type="ARBA" id="ARBA00023125"/>
    </source>
</evidence>
<keyword evidence="6" id="KW-1185">Reference proteome</keyword>
<dbReference type="Gene3D" id="1.10.10.60">
    <property type="entry name" value="Homeodomain-like"/>
    <property type="match status" value="1"/>
</dbReference>
<evidence type="ECO:0000256" key="3">
    <source>
        <dbReference type="ARBA" id="ARBA00023163"/>
    </source>
</evidence>
<dbReference type="PANTHER" id="PTHR47894:SF1">
    <property type="entry name" value="HTH-TYPE TRANSCRIPTIONAL REGULATOR VQSM"/>
    <property type="match status" value="1"/>
</dbReference>